<evidence type="ECO:0000313" key="2">
    <source>
        <dbReference type="Proteomes" id="UP000326912"/>
    </source>
</evidence>
<protein>
    <recommendedName>
        <fullName evidence="3">DUF2332 domain-containing protein</fullName>
    </recommendedName>
</protein>
<dbReference type="AlphaFoldDB" id="A0A5J4KWF7"/>
<keyword evidence="2" id="KW-1185">Reference proteome</keyword>
<name>A0A5J4KWF7_9CHLR</name>
<organism evidence="1 2">
    <name type="scientific">Dictyobacter vulcani</name>
    <dbReference type="NCBI Taxonomy" id="2607529"/>
    <lineage>
        <taxon>Bacteria</taxon>
        <taxon>Bacillati</taxon>
        <taxon>Chloroflexota</taxon>
        <taxon>Ktedonobacteria</taxon>
        <taxon>Ktedonobacterales</taxon>
        <taxon>Dictyobacteraceae</taxon>
        <taxon>Dictyobacter</taxon>
    </lineage>
</organism>
<proteinExistence type="predicted"/>
<dbReference type="Proteomes" id="UP000326912">
    <property type="component" value="Unassembled WGS sequence"/>
</dbReference>
<evidence type="ECO:0000313" key="1">
    <source>
        <dbReference type="EMBL" id="GER90811.1"/>
    </source>
</evidence>
<sequence length="353" mass="39671">MSQSHLASGIENLARQFQVFAQRESDVNPSPLYSILARNVAKDSTMLTLASHARPGQPVPNIFFAAVHYLLLSGTQHPLAAFYPSLTALPAKLIGVYPIFRAFCQQYEDQLREIISTRRVQTNEICRCACLLPMFEIVSQLGRKRPLAIIEIGTSAGLNLLWDQYGYRYGDVFSGGNRTSALQLDCELRGPKVPPLPPEMPEVTLRVGLDLHPINISNPDAVLWLRALIWPEHKERFTRLQNALEIVRQQRPLVLAGDALKLLPTIMANVPMDTTLCIFHSFTFNQIPEDARQEFSNILISASRHREIFRIAYEAIADGTDPTLDLSLYLQGLETRQTLARAAAHGSWMEWLA</sequence>
<gene>
    <name evidence="1" type="ORF">KDW_49730</name>
</gene>
<accession>A0A5J4KWF7</accession>
<dbReference type="EMBL" id="BKZW01000003">
    <property type="protein sequence ID" value="GER90811.1"/>
    <property type="molecule type" value="Genomic_DNA"/>
</dbReference>
<comment type="caution">
    <text evidence="1">The sequence shown here is derived from an EMBL/GenBank/DDBJ whole genome shotgun (WGS) entry which is preliminary data.</text>
</comment>
<reference evidence="1 2" key="1">
    <citation type="submission" date="2019-10" db="EMBL/GenBank/DDBJ databases">
        <title>Dictyobacter vulcani sp. nov., within the class Ktedonobacteria, isolated from soil of volcanic Mt. Zao.</title>
        <authorList>
            <person name="Zheng Y."/>
            <person name="Wang C.M."/>
            <person name="Sakai Y."/>
            <person name="Abe K."/>
            <person name="Yokota A."/>
            <person name="Yabe S."/>
        </authorList>
    </citation>
    <scope>NUCLEOTIDE SEQUENCE [LARGE SCALE GENOMIC DNA]</scope>
    <source>
        <strain evidence="1 2">W12</strain>
    </source>
</reference>
<dbReference type="InterPro" id="IPR011200">
    <property type="entry name" value="UCP012608"/>
</dbReference>
<evidence type="ECO:0008006" key="3">
    <source>
        <dbReference type="Google" id="ProtNLM"/>
    </source>
</evidence>
<dbReference type="PIRSF" id="PIRSF012608">
    <property type="entry name" value="UCP012608"/>
    <property type="match status" value="1"/>
</dbReference>
<dbReference type="RefSeq" id="WP_151758533.1">
    <property type="nucleotide sequence ID" value="NZ_BKZW01000003.1"/>
</dbReference>
<dbReference type="Pfam" id="PF10094">
    <property type="entry name" value="DUF2332"/>
    <property type="match status" value="1"/>
</dbReference>